<evidence type="ECO:0000256" key="1">
    <source>
        <dbReference type="ARBA" id="ARBA00022837"/>
    </source>
</evidence>
<dbReference type="AlphaFoldDB" id="A0A9D4FF46"/>
<proteinExistence type="predicted"/>
<evidence type="ECO:0000313" key="6">
    <source>
        <dbReference type="Proteomes" id="UP000828390"/>
    </source>
</evidence>
<evidence type="ECO:0000256" key="3">
    <source>
        <dbReference type="SAM" id="SignalP"/>
    </source>
</evidence>
<dbReference type="Proteomes" id="UP000828390">
    <property type="component" value="Unassembled WGS sequence"/>
</dbReference>
<keyword evidence="2" id="KW-0472">Membrane</keyword>
<keyword evidence="6" id="KW-1185">Reference proteome</keyword>
<comment type="caution">
    <text evidence="5">The sequence shown here is derived from an EMBL/GenBank/DDBJ whole genome shotgun (WGS) entry which is preliminary data.</text>
</comment>
<keyword evidence="1" id="KW-0106">Calcium</keyword>
<dbReference type="InterPro" id="IPR018247">
    <property type="entry name" value="EF_Hand_1_Ca_BS"/>
</dbReference>
<dbReference type="EMBL" id="JAIWYP010000007">
    <property type="protein sequence ID" value="KAH3797605.1"/>
    <property type="molecule type" value="Genomic_DNA"/>
</dbReference>
<dbReference type="InterPro" id="IPR002048">
    <property type="entry name" value="EF_hand_dom"/>
</dbReference>
<protein>
    <recommendedName>
        <fullName evidence="4">EF-hand domain-containing protein</fullName>
    </recommendedName>
</protein>
<feature type="domain" description="EF-hand" evidence="4">
    <location>
        <begin position="47"/>
        <end position="82"/>
    </location>
</feature>
<dbReference type="Gene3D" id="1.10.238.10">
    <property type="entry name" value="EF-hand"/>
    <property type="match status" value="1"/>
</dbReference>
<keyword evidence="2" id="KW-0812">Transmembrane</keyword>
<evidence type="ECO:0000256" key="2">
    <source>
        <dbReference type="SAM" id="Phobius"/>
    </source>
</evidence>
<keyword evidence="3" id="KW-0732">Signal</keyword>
<dbReference type="SUPFAM" id="SSF47473">
    <property type="entry name" value="EF-hand"/>
    <property type="match status" value="1"/>
</dbReference>
<evidence type="ECO:0000259" key="4">
    <source>
        <dbReference type="PROSITE" id="PS50222"/>
    </source>
</evidence>
<dbReference type="GO" id="GO:0005509">
    <property type="term" value="F:calcium ion binding"/>
    <property type="evidence" value="ECO:0007669"/>
    <property type="project" value="InterPro"/>
</dbReference>
<reference evidence="5" key="1">
    <citation type="journal article" date="2019" name="bioRxiv">
        <title>The Genome of the Zebra Mussel, Dreissena polymorpha: A Resource for Invasive Species Research.</title>
        <authorList>
            <person name="McCartney M.A."/>
            <person name="Auch B."/>
            <person name="Kono T."/>
            <person name="Mallez S."/>
            <person name="Zhang Y."/>
            <person name="Obille A."/>
            <person name="Becker A."/>
            <person name="Abrahante J.E."/>
            <person name="Garbe J."/>
            <person name="Badalamenti J.P."/>
            <person name="Herman A."/>
            <person name="Mangelson H."/>
            <person name="Liachko I."/>
            <person name="Sullivan S."/>
            <person name="Sone E.D."/>
            <person name="Koren S."/>
            <person name="Silverstein K.A.T."/>
            <person name="Beckman K.B."/>
            <person name="Gohl D.M."/>
        </authorList>
    </citation>
    <scope>NUCLEOTIDE SEQUENCE</scope>
    <source>
        <strain evidence="5">Duluth1</strain>
        <tissue evidence="5">Whole animal</tissue>
    </source>
</reference>
<dbReference type="PROSITE" id="PS00018">
    <property type="entry name" value="EF_HAND_1"/>
    <property type="match status" value="1"/>
</dbReference>
<feature type="signal peptide" evidence="3">
    <location>
        <begin position="1"/>
        <end position="23"/>
    </location>
</feature>
<dbReference type="Gene3D" id="2.90.20.10">
    <property type="entry name" value="Plasmodium vivax P25 domain"/>
    <property type="match status" value="1"/>
</dbReference>
<dbReference type="PROSITE" id="PS50222">
    <property type="entry name" value="EF_HAND_2"/>
    <property type="match status" value="1"/>
</dbReference>
<name>A0A9D4FF46_DREPO</name>
<reference evidence="5" key="2">
    <citation type="submission" date="2020-11" db="EMBL/GenBank/DDBJ databases">
        <authorList>
            <person name="McCartney M.A."/>
            <person name="Auch B."/>
            <person name="Kono T."/>
            <person name="Mallez S."/>
            <person name="Becker A."/>
            <person name="Gohl D.M."/>
            <person name="Silverstein K.A.T."/>
            <person name="Koren S."/>
            <person name="Bechman K.B."/>
            <person name="Herman A."/>
            <person name="Abrahante J.E."/>
            <person name="Garbe J."/>
        </authorList>
    </citation>
    <scope>NUCLEOTIDE SEQUENCE</scope>
    <source>
        <strain evidence="5">Duluth1</strain>
        <tissue evidence="5">Whole animal</tissue>
    </source>
</reference>
<keyword evidence="2" id="KW-1133">Transmembrane helix</keyword>
<evidence type="ECO:0000313" key="5">
    <source>
        <dbReference type="EMBL" id="KAH3797605.1"/>
    </source>
</evidence>
<organism evidence="5 6">
    <name type="scientific">Dreissena polymorpha</name>
    <name type="common">Zebra mussel</name>
    <name type="synonym">Mytilus polymorpha</name>
    <dbReference type="NCBI Taxonomy" id="45954"/>
    <lineage>
        <taxon>Eukaryota</taxon>
        <taxon>Metazoa</taxon>
        <taxon>Spiralia</taxon>
        <taxon>Lophotrochozoa</taxon>
        <taxon>Mollusca</taxon>
        <taxon>Bivalvia</taxon>
        <taxon>Autobranchia</taxon>
        <taxon>Heteroconchia</taxon>
        <taxon>Euheterodonta</taxon>
        <taxon>Imparidentia</taxon>
        <taxon>Neoheterodontei</taxon>
        <taxon>Myida</taxon>
        <taxon>Dreissenoidea</taxon>
        <taxon>Dreissenidae</taxon>
        <taxon>Dreissena</taxon>
    </lineage>
</organism>
<gene>
    <name evidence="5" type="ORF">DPMN_151189</name>
</gene>
<sequence length="281" mass="30710">MNIEMILIFSLLLGTIYFEGSNADQPDMYKLINMLFLKADANLDGKITQAEFSAVVQAFDKNGDGAVTHDEFVDGWVALTKQTRAVANAYFHVGDLNHDKVIDQKDHDIMYTVFDQNEILLPSDTCKVPNGICETRCRCKEGFIALNDSCLGKIGTTCTMQSDCIPEAACDNTFGGGTCTCNDGLVADLNNTECRLKVGAICDQHSGTCVEHSECINGQCTCKNGYQADGNGSKTCKEKEDGLKDIIWIFIGSVTGFLLVLAVVTCTVTHYCCRKKLQNLC</sequence>
<accession>A0A9D4FF46</accession>
<feature type="chain" id="PRO_5038832869" description="EF-hand domain-containing protein" evidence="3">
    <location>
        <begin position="24"/>
        <end position="281"/>
    </location>
</feature>
<dbReference type="SUPFAM" id="SSF57184">
    <property type="entry name" value="Growth factor receptor domain"/>
    <property type="match status" value="1"/>
</dbReference>
<dbReference type="InterPro" id="IPR011992">
    <property type="entry name" value="EF-hand-dom_pair"/>
</dbReference>
<feature type="transmembrane region" description="Helical" evidence="2">
    <location>
        <begin position="246"/>
        <end position="268"/>
    </location>
</feature>
<dbReference type="Pfam" id="PF13202">
    <property type="entry name" value="EF-hand_5"/>
    <property type="match status" value="2"/>
</dbReference>
<dbReference type="InterPro" id="IPR009030">
    <property type="entry name" value="Growth_fac_rcpt_cys_sf"/>
</dbReference>